<evidence type="ECO:0000256" key="4">
    <source>
        <dbReference type="ARBA" id="ARBA00022989"/>
    </source>
</evidence>
<dbReference type="Proteomes" id="UP000825935">
    <property type="component" value="Chromosome 11"/>
</dbReference>
<evidence type="ECO:0008006" key="9">
    <source>
        <dbReference type="Google" id="ProtNLM"/>
    </source>
</evidence>
<dbReference type="GO" id="GO:0005789">
    <property type="term" value="C:endoplasmic reticulum membrane"/>
    <property type="evidence" value="ECO:0007669"/>
    <property type="project" value="UniProtKB-SubCell"/>
</dbReference>
<feature type="transmembrane region" description="Helical" evidence="6">
    <location>
        <begin position="191"/>
        <end position="211"/>
    </location>
</feature>
<evidence type="ECO:0000313" key="8">
    <source>
        <dbReference type="Proteomes" id="UP000825935"/>
    </source>
</evidence>
<keyword evidence="4 6" id="KW-1133">Transmembrane helix</keyword>
<dbReference type="EMBL" id="CM035416">
    <property type="protein sequence ID" value="KAH7426350.1"/>
    <property type="molecule type" value="Genomic_DNA"/>
</dbReference>
<evidence type="ECO:0000256" key="3">
    <source>
        <dbReference type="ARBA" id="ARBA00022824"/>
    </source>
</evidence>
<dbReference type="AlphaFoldDB" id="A0A8T2TVP0"/>
<keyword evidence="3" id="KW-0256">Endoplasmic reticulum</keyword>
<dbReference type="OMA" id="RAIWCAA"/>
<dbReference type="PANTHER" id="PTHR31394:SF1">
    <property type="entry name" value="TRANSMEMBRANE PROTEIN 199"/>
    <property type="match status" value="1"/>
</dbReference>
<comment type="caution">
    <text evidence="7">The sequence shown here is derived from an EMBL/GenBank/DDBJ whole genome shotgun (WGS) entry which is preliminary data.</text>
</comment>
<reference evidence="7" key="1">
    <citation type="submission" date="2021-08" db="EMBL/GenBank/DDBJ databases">
        <title>WGS assembly of Ceratopteris richardii.</title>
        <authorList>
            <person name="Marchant D.B."/>
            <person name="Chen G."/>
            <person name="Jenkins J."/>
            <person name="Shu S."/>
            <person name="Leebens-Mack J."/>
            <person name="Grimwood J."/>
            <person name="Schmutz J."/>
            <person name="Soltis P."/>
            <person name="Soltis D."/>
            <person name="Chen Z.-H."/>
        </authorList>
    </citation>
    <scope>NUCLEOTIDE SEQUENCE</scope>
    <source>
        <strain evidence="7">Whitten #5841</strain>
        <tissue evidence="7">Leaf</tissue>
    </source>
</reference>
<proteinExistence type="predicted"/>
<dbReference type="Pfam" id="PF11712">
    <property type="entry name" value="Vma12"/>
    <property type="match status" value="1"/>
</dbReference>
<evidence type="ECO:0000256" key="2">
    <source>
        <dbReference type="ARBA" id="ARBA00022692"/>
    </source>
</evidence>
<evidence type="ECO:0000256" key="5">
    <source>
        <dbReference type="ARBA" id="ARBA00023136"/>
    </source>
</evidence>
<name>A0A8T2TVP0_CERRI</name>
<sequence length="234" mass="26604">MRRLLHAHHFRGLGNFLCFFRSCDFPETLWAMVELDSNPAVSSGLLLSSTPAIDEFLRSAVDAATLPLQQGDPVPYKLLRDAWVTAPLSSRPRWHQLLAGSTFVFRSPKPREKSDELKARLARLQEIAERNAYQDLVKDVIPKQDEEFEYFSTYKNQLGFGVHVIFIMFTGYLAGYFLFRSQFRGNSILHAAGGVSGMVLGMLVETMLFIIRASKMDDQHRSKKAAYPSRPKKD</sequence>
<dbReference type="PANTHER" id="PTHR31394">
    <property type="entry name" value="TRANSMEMBRANE PROTEIN 199"/>
    <property type="match status" value="1"/>
</dbReference>
<keyword evidence="8" id="KW-1185">Reference proteome</keyword>
<organism evidence="7 8">
    <name type="scientific">Ceratopteris richardii</name>
    <name type="common">Triangle waterfern</name>
    <dbReference type="NCBI Taxonomy" id="49495"/>
    <lineage>
        <taxon>Eukaryota</taxon>
        <taxon>Viridiplantae</taxon>
        <taxon>Streptophyta</taxon>
        <taxon>Embryophyta</taxon>
        <taxon>Tracheophyta</taxon>
        <taxon>Polypodiopsida</taxon>
        <taxon>Polypodiidae</taxon>
        <taxon>Polypodiales</taxon>
        <taxon>Pteridineae</taxon>
        <taxon>Pteridaceae</taxon>
        <taxon>Parkerioideae</taxon>
        <taxon>Ceratopteris</taxon>
    </lineage>
</organism>
<evidence type="ECO:0000256" key="6">
    <source>
        <dbReference type="SAM" id="Phobius"/>
    </source>
</evidence>
<comment type="subcellular location">
    <subcellularLocation>
        <location evidence="1">Endoplasmic reticulum membrane</location>
        <topology evidence="1">Multi-pass membrane protein</topology>
    </subcellularLocation>
</comment>
<feature type="transmembrane region" description="Helical" evidence="6">
    <location>
        <begin position="158"/>
        <end position="179"/>
    </location>
</feature>
<evidence type="ECO:0000256" key="1">
    <source>
        <dbReference type="ARBA" id="ARBA00004477"/>
    </source>
</evidence>
<keyword evidence="5 6" id="KW-0472">Membrane</keyword>
<protein>
    <recommendedName>
        <fullName evidence="9">ATPase, vacuolar ER assembly factor, Vma12</fullName>
    </recommendedName>
</protein>
<gene>
    <name evidence="7" type="ORF">KP509_11G097800</name>
</gene>
<keyword evidence="2 6" id="KW-0812">Transmembrane</keyword>
<dbReference type="InterPro" id="IPR021013">
    <property type="entry name" value="ATPase_Vma12"/>
</dbReference>
<evidence type="ECO:0000313" key="7">
    <source>
        <dbReference type="EMBL" id="KAH7426350.1"/>
    </source>
</evidence>
<accession>A0A8T2TVP0</accession>
<dbReference type="GO" id="GO:0070072">
    <property type="term" value="P:vacuolar proton-transporting V-type ATPase complex assembly"/>
    <property type="evidence" value="ECO:0007669"/>
    <property type="project" value="InterPro"/>
</dbReference>
<dbReference type="OrthoDB" id="2018698at2759"/>